<keyword evidence="3" id="KW-1185">Reference proteome</keyword>
<proteinExistence type="predicted"/>
<sequence>MSKSESHAWSTGSVVNPPATRHDQLIWHTRQVGRSERYPTAITFSSHVELDITANRTLTRSSCYYAMHVTGRNFHRSQQLVGKGPLLVTARASYRKTEY</sequence>
<accession>A0AAE1AAM3</accession>
<dbReference type="EMBL" id="JAWDGP010002405">
    <property type="protein sequence ID" value="KAK3783506.1"/>
    <property type="molecule type" value="Genomic_DNA"/>
</dbReference>
<dbReference type="AlphaFoldDB" id="A0AAE1AAM3"/>
<organism evidence="2 3">
    <name type="scientific">Elysia crispata</name>
    <name type="common">lettuce slug</name>
    <dbReference type="NCBI Taxonomy" id="231223"/>
    <lineage>
        <taxon>Eukaryota</taxon>
        <taxon>Metazoa</taxon>
        <taxon>Spiralia</taxon>
        <taxon>Lophotrochozoa</taxon>
        <taxon>Mollusca</taxon>
        <taxon>Gastropoda</taxon>
        <taxon>Heterobranchia</taxon>
        <taxon>Euthyneura</taxon>
        <taxon>Panpulmonata</taxon>
        <taxon>Sacoglossa</taxon>
        <taxon>Placobranchoidea</taxon>
        <taxon>Plakobranchidae</taxon>
        <taxon>Elysia</taxon>
    </lineage>
</organism>
<comment type="caution">
    <text evidence="2">The sequence shown here is derived from an EMBL/GenBank/DDBJ whole genome shotgun (WGS) entry which is preliminary data.</text>
</comment>
<reference evidence="2" key="1">
    <citation type="journal article" date="2023" name="G3 (Bethesda)">
        <title>A reference genome for the long-term kleptoplast-retaining sea slug Elysia crispata morphotype clarki.</title>
        <authorList>
            <person name="Eastman K.E."/>
            <person name="Pendleton A.L."/>
            <person name="Shaikh M.A."/>
            <person name="Suttiyut T."/>
            <person name="Ogas R."/>
            <person name="Tomko P."/>
            <person name="Gavelis G."/>
            <person name="Widhalm J.R."/>
            <person name="Wisecaver J.H."/>
        </authorList>
    </citation>
    <scope>NUCLEOTIDE SEQUENCE</scope>
    <source>
        <strain evidence="2">ECLA1</strain>
    </source>
</reference>
<feature type="region of interest" description="Disordered" evidence="1">
    <location>
        <begin position="1"/>
        <end position="23"/>
    </location>
</feature>
<evidence type="ECO:0000313" key="2">
    <source>
        <dbReference type="EMBL" id="KAK3783506.1"/>
    </source>
</evidence>
<evidence type="ECO:0000313" key="3">
    <source>
        <dbReference type="Proteomes" id="UP001283361"/>
    </source>
</evidence>
<protein>
    <submittedName>
        <fullName evidence="2">Uncharacterized protein</fullName>
    </submittedName>
</protein>
<gene>
    <name evidence="2" type="ORF">RRG08_008843</name>
</gene>
<dbReference type="Proteomes" id="UP001283361">
    <property type="component" value="Unassembled WGS sequence"/>
</dbReference>
<evidence type="ECO:0000256" key="1">
    <source>
        <dbReference type="SAM" id="MobiDB-lite"/>
    </source>
</evidence>
<name>A0AAE1AAM3_9GAST</name>